<sequence length="102" mass="11611">MNNTIGSKEKIFITKAEQFSNCLKSWKPHYEVWPFLYGNDFLGILSAANGSFFMHTVRKELKLRQYAPLTCYLPVVGIGFPNGRQAVHLSCTIYTSCSKRSI</sequence>
<name>A0A8X6QQR5_NEPPI</name>
<comment type="caution">
    <text evidence="1">The sequence shown here is derived from an EMBL/GenBank/DDBJ whole genome shotgun (WGS) entry which is preliminary data.</text>
</comment>
<accession>A0A8X6QQR5</accession>
<proteinExistence type="predicted"/>
<evidence type="ECO:0000313" key="1">
    <source>
        <dbReference type="EMBL" id="GFU32104.1"/>
    </source>
</evidence>
<protein>
    <submittedName>
        <fullName evidence="1">Uncharacterized protein</fullName>
    </submittedName>
</protein>
<dbReference type="OrthoDB" id="6234762at2759"/>
<dbReference type="AlphaFoldDB" id="A0A8X6QQR5"/>
<keyword evidence="2" id="KW-1185">Reference proteome</keyword>
<gene>
    <name evidence="1" type="ORF">NPIL_581741</name>
</gene>
<reference evidence="1" key="1">
    <citation type="submission" date="2020-08" db="EMBL/GenBank/DDBJ databases">
        <title>Multicomponent nature underlies the extraordinary mechanical properties of spider dragline silk.</title>
        <authorList>
            <person name="Kono N."/>
            <person name="Nakamura H."/>
            <person name="Mori M."/>
            <person name="Yoshida Y."/>
            <person name="Ohtoshi R."/>
            <person name="Malay A.D."/>
            <person name="Moran D.A.P."/>
            <person name="Tomita M."/>
            <person name="Numata K."/>
            <person name="Arakawa K."/>
        </authorList>
    </citation>
    <scope>NUCLEOTIDE SEQUENCE</scope>
</reference>
<dbReference type="Proteomes" id="UP000887013">
    <property type="component" value="Unassembled WGS sequence"/>
</dbReference>
<organism evidence="1 2">
    <name type="scientific">Nephila pilipes</name>
    <name type="common">Giant wood spider</name>
    <name type="synonym">Nephila maculata</name>
    <dbReference type="NCBI Taxonomy" id="299642"/>
    <lineage>
        <taxon>Eukaryota</taxon>
        <taxon>Metazoa</taxon>
        <taxon>Ecdysozoa</taxon>
        <taxon>Arthropoda</taxon>
        <taxon>Chelicerata</taxon>
        <taxon>Arachnida</taxon>
        <taxon>Araneae</taxon>
        <taxon>Araneomorphae</taxon>
        <taxon>Entelegynae</taxon>
        <taxon>Araneoidea</taxon>
        <taxon>Nephilidae</taxon>
        <taxon>Nephila</taxon>
    </lineage>
</organism>
<evidence type="ECO:0000313" key="2">
    <source>
        <dbReference type="Proteomes" id="UP000887013"/>
    </source>
</evidence>
<dbReference type="EMBL" id="BMAW01033842">
    <property type="protein sequence ID" value="GFU32104.1"/>
    <property type="molecule type" value="Genomic_DNA"/>
</dbReference>